<dbReference type="RefSeq" id="WP_078784353.1">
    <property type="nucleotide sequence ID" value="NZ_FUYF01000006.1"/>
</dbReference>
<feature type="chain" id="PRO_5039245542" description="Lipoprotein" evidence="1">
    <location>
        <begin position="22"/>
        <end position="165"/>
    </location>
</feature>
<dbReference type="STRING" id="745368.SAMN02745178_01417"/>
<reference evidence="2 3" key="1">
    <citation type="submission" date="2017-02" db="EMBL/GenBank/DDBJ databases">
        <authorList>
            <person name="Peterson S.W."/>
        </authorList>
    </citation>
    <scope>NUCLEOTIDE SEQUENCE [LARGE SCALE GENOMIC DNA]</scope>
    <source>
        <strain evidence="2 3">ATCC 27749</strain>
    </source>
</reference>
<evidence type="ECO:0008006" key="4">
    <source>
        <dbReference type="Google" id="ProtNLM"/>
    </source>
</evidence>
<dbReference type="AlphaFoldDB" id="A0A1T4X4T9"/>
<protein>
    <recommendedName>
        <fullName evidence="4">Lipoprotein</fullName>
    </recommendedName>
</protein>
<feature type="signal peptide" evidence="1">
    <location>
        <begin position="1"/>
        <end position="21"/>
    </location>
</feature>
<evidence type="ECO:0000313" key="2">
    <source>
        <dbReference type="EMBL" id="SKA84467.1"/>
    </source>
</evidence>
<keyword evidence="3" id="KW-1185">Reference proteome</keyword>
<dbReference type="EMBL" id="FUYF01000006">
    <property type="protein sequence ID" value="SKA84467.1"/>
    <property type="molecule type" value="Genomic_DNA"/>
</dbReference>
<name>A0A1T4X4T9_9FIRM</name>
<dbReference type="Proteomes" id="UP000190286">
    <property type="component" value="Unassembled WGS sequence"/>
</dbReference>
<sequence>MRRLAILLAGAALLAGCAAPAVPEAASAVQAVSSEAGTGHAGSRTEQLAVLDGLVDFGADTAGCSLKTARTAAVLVEYLSASEFEDGTADTWRAGLSGDAQERLALNWPGILAEAQAICADPAACADELASAGVETDFPGMELDGVPDKLTALDAVLGAQGKPVK</sequence>
<proteinExistence type="predicted"/>
<gene>
    <name evidence="2" type="ORF">SAMN02745178_01417</name>
</gene>
<evidence type="ECO:0000313" key="3">
    <source>
        <dbReference type="Proteomes" id="UP000190286"/>
    </source>
</evidence>
<organism evidence="2 3">
    <name type="scientific">Gemmiger formicilis</name>
    <dbReference type="NCBI Taxonomy" id="745368"/>
    <lineage>
        <taxon>Bacteria</taxon>
        <taxon>Bacillati</taxon>
        <taxon>Bacillota</taxon>
        <taxon>Clostridia</taxon>
        <taxon>Eubacteriales</taxon>
        <taxon>Gemmiger</taxon>
    </lineage>
</organism>
<accession>A0A1T4X4T9</accession>
<evidence type="ECO:0000256" key="1">
    <source>
        <dbReference type="SAM" id="SignalP"/>
    </source>
</evidence>
<keyword evidence="1" id="KW-0732">Signal</keyword>
<dbReference type="GeneID" id="93337884"/>
<dbReference type="PROSITE" id="PS51257">
    <property type="entry name" value="PROKAR_LIPOPROTEIN"/>
    <property type="match status" value="1"/>
</dbReference>